<proteinExistence type="predicted"/>
<dbReference type="CDD" id="cd00077">
    <property type="entry name" value="HDc"/>
    <property type="match status" value="1"/>
</dbReference>
<dbReference type="RefSeq" id="WP_206982701.1">
    <property type="nucleotide sequence ID" value="NZ_JAFLQZ010000003.1"/>
</dbReference>
<dbReference type="Gene3D" id="1.10.3210.10">
    <property type="entry name" value="Hypothetical protein af1432"/>
    <property type="match status" value="1"/>
</dbReference>
<protein>
    <submittedName>
        <fullName evidence="2">HD domain-containing protein</fullName>
    </submittedName>
</protein>
<sequence>MNQELAEKYILHALETQLPATLYYHSVHHTLDVTQAAMQLATAEGITEEEPRKLLRTAALFHDAGFLRTFDEHEAAGCELVHDVLPGFEYSPAQIETICAMITATKLPQAPHSHLAEILCDADLDYLGRPDFEPIANTLFLEFQARQIVAADENAWNRLQEQFLVAHHYWTTTAITNREASKQARLAAIRAKLAS</sequence>
<dbReference type="AlphaFoldDB" id="A0A939JC79"/>
<accession>A0A939JC79</accession>
<name>A0A939JC79_9BACT</name>
<keyword evidence="3" id="KW-1185">Reference proteome</keyword>
<organism evidence="2 3">
    <name type="scientific">Hymenobacter telluris</name>
    <dbReference type="NCBI Taxonomy" id="2816474"/>
    <lineage>
        <taxon>Bacteria</taxon>
        <taxon>Pseudomonadati</taxon>
        <taxon>Bacteroidota</taxon>
        <taxon>Cytophagia</taxon>
        <taxon>Cytophagales</taxon>
        <taxon>Hymenobacteraceae</taxon>
        <taxon>Hymenobacter</taxon>
    </lineage>
</organism>
<dbReference type="InterPro" id="IPR003607">
    <property type="entry name" value="HD/PDEase_dom"/>
</dbReference>
<dbReference type="InterPro" id="IPR006674">
    <property type="entry name" value="HD_domain"/>
</dbReference>
<dbReference type="Proteomes" id="UP000664144">
    <property type="component" value="Unassembled WGS sequence"/>
</dbReference>
<gene>
    <name evidence="2" type="ORF">J0X19_06240</name>
</gene>
<dbReference type="SUPFAM" id="SSF109604">
    <property type="entry name" value="HD-domain/PDEase-like"/>
    <property type="match status" value="1"/>
</dbReference>
<dbReference type="Pfam" id="PF01966">
    <property type="entry name" value="HD"/>
    <property type="match status" value="1"/>
</dbReference>
<dbReference type="EMBL" id="JAFLQZ010000003">
    <property type="protein sequence ID" value="MBO0357538.1"/>
    <property type="molecule type" value="Genomic_DNA"/>
</dbReference>
<evidence type="ECO:0000259" key="1">
    <source>
        <dbReference type="SMART" id="SM00471"/>
    </source>
</evidence>
<evidence type="ECO:0000313" key="3">
    <source>
        <dbReference type="Proteomes" id="UP000664144"/>
    </source>
</evidence>
<evidence type="ECO:0000313" key="2">
    <source>
        <dbReference type="EMBL" id="MBO0357538.1"/>
    </source>
</evidence>
<feature type="domain" description="HD/PDEase" evidence="1">
    <location>
        <begin position="22"/>
        <end position="136"/>
    </location>
</feature>
<dbReference type="SMART" id="SM00471">
    <property type="entry name" value="HDc"/>
    <property type="match status" value="1"/>
</dbReference>
<reference evidence="2" key="1">
    <citation type="submission" date="2021-03" db="EMBL/GenBank/DDBJ databases">
        <authorList>
            <person name="Kim M.K."/>
        </authorList>
    </citation>
    <scope>NUCLEOTIDE SEQUENCE</scope>
    <source>
        <strain evidence="2">BT186</strain>
    </source>
</reference>
<comment type="caution">
    <text evidence="2">The sequence shown here is derived from an EMBL/GenBank/DDBJ whole genome shotgun (WGS) entry which is preliminary data.</text>
</comment>